<evidence type="ECO:0000256" key="1">
    <source>
        <dbReference type="SAM" id="MobiDB-lite"/>
    </source>
</evidence>
<evidence type="ECO:0000313" key="4">
    <source>
        <dbReference type="Proteomes" id="UP001596410"/>
    </source>
</evidence>
<evidence type="ECO:0000313" key="3">
    <source>
        <dbReference type="EMBL" id="MFC7060636.1"/>
    </source>
</evidence>
<feature type="compositionally biased region" description="Acidic residues" evidence="1">
    <location>
        <begin position="80"/>
        <end position="90"/>
    </location>
</feature>
<evidence type="ECO:0000256" key="2">
    <source>
        <dbReference type="SAM" id="Phobius"/>
    </source>
</evidence>
<dbReference type="RefSeq" id="WP_204706760.1">
    <property type="nucleotide sequence ID" value="NZ_JBHSZV010000004.1"/>
</dbReference>
<dbReference type="Gene3D" id="3.30.1490.480">
    <property type="entry name" value="Endolytic murein transglycosylase"/>
    <property type="match status" value="1"/>
</dbReference>
<comment type="caution">
    <text evidence="3">The sequence shown here is derived from an EMBL/GenBank/DDBJ whole genome shotgun (WGS) entry which is preliminary data.</text>
</comment>
<proteinExistence type="predicted"/>
<feature type="region of interest" description="Disordered" evidence="1">
    <location>
        <begin position="57"/>
        <end position="114"/>
    </location>
</feature>
<dbReference type="EMBL" id="JBHSZV010000004">
    <property type="protein sequence ID" value="MFC7060636.1"/>
    <property type="molecule type" value="Genomic_DNA"/>
</dbReference>
<keyword evidence="2" id="KW-1133">Transmembrane helix</keyword>
<organism evidence="3 4">
    <name type="scientific">Halobacillus seohaensis</name>
    <dbReference type="NCBI Taxonomy" id="447421"/>
    <lineage>
        <taxon>Bacteria</taxon>
        <taxon>Bacillati</taxon>
        <taxon>Bacillota</taxon>
        <taxon>Bacilli</taxon>
        <taxon>Bacillales</taxon>
        <taxon>Bacillaceae</taxon>
        <taxon>Halobacillus</taxon>
    </lineage>
</organism>
<dbReference type="Proteomes" id="UP001596410">
    <property type="component" value="Unassembled WGS sequence"/>
</dbReference>
<gene>
    <name evidence="3" type="ORF">ACFQIC_01945</name>
</gene>
<reference evidence="4" key="1">
    <citation type="journal article" date="2019" name="Int. J. Syst. Evol. Microbiol.">
        <title>The Global Catalogue of Microorganisms (GCM) 10K type strain sequencing project: providing services to taxonomists for standard genome sequencing and annotation.</title>
        <authorList>
            <consortium name="The Broad Institute Genomics Platform"/>
            <consortium name="The Broad Institute Genome Sequencing Center for Infectious Disease"/>
            <person name="Wu L."/>
            <person name="Ma J."/>
        </authorList>
    </citation>
    <scope>NUCLEOTIDE SEQUENCE [LARGE SCALE GENOMIC DNA]</scope>
    <source>
        <strain evidence="4">CGMCC 4.1621</strain>
    </source>
</reference>
<keyword evidence="4" id="KW-1185">Reference proteome</keyword>
<accession>A0ABW2EGI8</accession>
<protein>
    <submittedName>
        <fullName evidence="3">Endolytic transglycosylase MltG</fullName>
    </submittedName>
</protein>
<feature type="compositionally biased region" description="Polar residues" evidence="1">
    <location>
        <begin position="97"/>
        <end position="114"/>
    </location>
</feature>
<keyword evidence="2" id="KW-0812">Transmembrane</keyword>
<sequence length="163" mass="18874">MKQPIRFFSFGMLLTTVILGIFYWLQPVEQAESVPSLSTEDMIEELESNNYNVLTDQEMQERFVTKQENEELESDKQESQDEQSPEDDQDNSEKDTNTFTISIEEGVSSTDISQTLENQGIIDDADTFDLYMRDRNLSQYVQIGKFELNADMNRDEIADLITN</sequence>
<name>A0ABW2EGI8_9BACI</name>
<feature type="transmembrane region" description="Helical" evidence="2">
    <location>
        <begin position="7"/>
        <end position="25"/>
    </location>
</feature>
<keyword evidence="2" id="KW-0472">Membrane</keyword>
<feature type="compositionally biased region" description="Basic and acidic residues" evidence="1">
    <location>
        <begin position="59"/>
        <end position="79"/>
    </location>
</feature>